<evidence type="ECO:0000256" key="1">
    <source>
        <dbReference type="ARBA" id="ARBA00004496"/>
    </source>
</evidence>
<evidence type="ECO:0000256" key="9">
    <source>
        <dbReference type="PROSITE-ProRule" id="PRU01248"/>
    </source>
</evidence>
<dbReference type="InterPro" id="IPR010998">
    <property type="entry name" value="Integrase_recombinase_N"/>
</dbReference>
<evidence type="ECO:0000259" key="12">
    <source>
        <dbReference type="PROSITE" id="PS51900"/>
    </source>
</evidence>
<dbReference type="PATRIC" id="fig|1679170.3.peg.5527"/>
<evidence type="ECO:0000256" key="2">
    <source>
        <dbReference type="ARBA" id="ARBA00022490"/>
    </source>
</evidence>
<dbReference type="RefSeq" id="WP_049684039.1">
    <property type="nucleotide sequence ID" value="NZ_LFZW01000002.1"/>
</dbReference>
<feature type="domain" description="Core-binding (CB)" evidence="12">
    <location>
        <begin position="19"/>
        <end position="124"/>
    </location>
</feature>
<dbReference type="OrthoDB" id="283809at2"/>
<feature type="domain" description="Tyr recombinase" evidence="11">
    <location>
        <begin position="160"/>
        <end position="362"/>
    </location>
</feature>
<dbReference type="InterPro" id="IPR011010">
    <property type="entry name" value="DNA_brk_join_enz"/>
</dbReference>
<dbReference type="GO" id="GO:0051301">
    <property type="term" value="P:cell division"/>
    <property type="evidence" value="ECO:0007669"/>
    <property type="project" value="UniProtKB-KW"/>
</dbReference>
<evidence type="ECO:0000256" key="5">
    <source>
        <dbReference type="ARBA" id="ARBA00022908"/>
    </source>
</evidence>
<evidence type="ECO:0000256" key="4">
    <source>
        <dbReference type="ARBA" id="ARBA00022829"/>
    </source>
</evidence>
<feature type="compositionally biased region" description="Basic and acidic residues" evidence="10">
    <location>
        <begin position="353"/>
        <end position="377"/>
    </location>
</feature>
<keyword evidence="5" id="KW-0229">DNA integration</keyword>
<keyword evidence="4" id="KW-0159">Chromosome partition</keyword>
<evidence type="ECO:0000256" key="10">
    <source>
        <dbReference type="SAM" id="MobiDB-lite"/>
    </source>
</evidence>
<keyword evidence="14" id="KW-1185">Reference proteome</keyword>
<dbReference type="AlphaFoldDB" id="A0A0K9G7V3"/>
<keyword evidence="7" id="KW-0233">DNA recombination</keyword>
<evidence type="ECO:0000256" key="7">
    <source>
        <dbReference type="ARBA" id="ARBA00023172"/>
    </source>
</evidence>
<gene>
    <name evidence="13" type="ORF">AC625_24580</name>
</gene>
<protein>
    <submittedName>
        <fullName evidence="13">Recombinase</fullName>
    </submittedName>
</protein>
<dbReference type="GO" id="GO:0006310">
    <property type="term" value="P:DNA recombination"/>
    <property type="evidence" value="ECO:0007669"/>
    <property type="project" value="UniProtKB-KW"/>
</dbReference>
<keyword evidence="8" id="KW-0131">Cell cycle</keyword>
<evidence type="ECO:0000256" key="3">
    <source>
        <dbReference type="ARBA" id="ARBA00022618"/>
    </source>
</evidence>
<organism evidence="13 14">
    <name type="scientific">Peribacillus loiseleuriae</name>
    <dbReference type="NCBI Taxonomy" id="1679170"/>
    <lineage>
        <taxon>Bacteria</taxon>
        <taxon>Bacillati</taxon>
        <taxon>Bacillota</taxon>
        <taxon>Bacilli</taxon>
        <taxon>Bacillales</taxon>
        <taxon>Bacillaceae</taxon>
        <taxon>Peribacillus</taxon>
    </lineage>
</organism>
<dbReference type="PROSITE" id="PS51900">
    <property type="entry name" value="CB"/>
    <property type="match status" value="1"/>
</dbReference>
<dbReference type="GO" id="GO:0003677">
    <property type="term" value="F:DNA binding"/>
    <property type="evidence" value="ECO:0007669"/>
    <property type="project" value="UniProtKB-UniRule"/>
</dbReference>
<comment type="subcellular location">
    <subcellularLocation>
        <location evidence="1">Cytoplasm</location>
    </subcellularLocation>
</comment>
<reference evidence="14" key="1">
    <citation type="submission" date="2015-07" db="EMBL/GenBank/DDBJ databases">
        <title>Genome sequencing project for genomic taxonomy and phylogenomics of Bacillus-like bacteria.</title>
        <authorList>
            <person name="Liu B."/>
            <person name="Wang J."/>
            <person name="Zhu Y."/>
            <person name="Liu G."/>
            <person name="Chen Q."/>
            <person name="Chen Z."/>
            <person name="Lan J."/>
            <person name="Che J."/>
            <person name="Ge C."/>
            <person name="Shi H."/>
            <person name="Pan Z."/>
            <person name="Liu X."/>
        </authorList>
    </citation>
    <scope>NUCLEOTIDE SEQUENCE [LARGE SCALE GENOMIC DNA]</scope>
    <source>
        <strain evidence="14">FJAT-27997</strain>
    </source>
</reference>
<dbReference type="Gene3D" id="1.10.443.10">
    <property type="entry name" value="Intergrase catalytic core"/>
    <property type="match status" value="1"/>
</dbReference>
<comment type="caution">
    <text evidence="13">The sequence shown here is derived from an EMBL/GenBank/DDBJ whole genome shotgun (WGS) entry which is preliminary data.</text>
</comment>
<dbReference type="GO" id="GO:0015074">
    <property type="term" value="P:DNA integration"/>
    <property type="evidence" value="ECO:0007669"/>
    <property type="project" value="UniProtKB-KW"/>
</dbReference>
<dbReference type="PANTHER" id="PTHR30349">
    <property type="entry name" value="PHAGE INTEGRASE-RELATED"/>
    <property type="match status" value="1"/>
</dbReference>
<keyword evidence="3" id="KW-0132">Cell division</keyword>
<keyword evidence="2" id="KW-0963">Cytoplasm</keyword>
<dbReference type="InterPro" id="IPR004107">
    <property type="entry name" value="Integrase_SAM-like_N"/>
</dbReference>
<dbReference type="InterPro" id="IPR013762">
    <property type="entry name" value="Integrase-like_cat_sf"/>
</dbReference>
<evidence type="ECO:0000259" key="11">
    <source>
        <dbReference type="PROSITE" id="PS51898"/>
    </source>
</evidence>
<dbReference type="Proteomes" id="UP000037146">
    <property type="component" value="Unassembled WGS sequence"/>
</dbReference>
<proteinExistence type="predicted"/>
<dbReference type="Pfam" id="PF00589">
    <property type="entry name" value="Phage_integrase"/>
    <property type="match status" value="1"/>
</dbReference>
<dbReference type="PROSITE" id="PS51898">
    <property type="entry name" value="TYR_RECOMBINASE"/>
    <property type="match status" value="1"/>
</dbReference>
<dbReference type="STRING" id="1679170.AC625_24580"/>
<accession>A0A0K9G7V3</accession>
<dbReference type="GO" id="GO:0005737">
    <property type="term" value="C:cytoplasm"/>
    <property type="evidence" value="ECO:0007669"/>
    <property type="project" value="UniProtKB-SubCell"/>
</dbReference>
<dbReference type="EMBL" id="LFZW01000002">
    <property type="protein sequence ID" value="KMY42819.1"/>
    <property type="molecule type" value="Genomic_DNA"/>
</dbReference>
<dbReference type="PANTHER" id="PTHR30349:SF77">
    <property type="entry name" value="TYROSINE RECOMBINASE XERC"/>
    <property type="match status" value="1"/>
</dbReference>
<evidence type="ECO:0000256" key="6">
    <source>
        <dbReference type="ARBA" id="ARBA00023125"/>
    </source>
</evidence>
<dbReference type="Pfam" id="PF02899">
    <property type="entry name" value="Phage_int_SAM_1"/>
    <property type="match status" value="1"/>
</dbReference>
<evidence type="ECO:0000256" key="8">
    <source>
        <dbReference type="ARBA" id="ARBA00023306"/>
    </source>
</evidence>
<name>A0A0K9G7V3_9BACI</name>
<dbReference type="InterPro" id="IPR050090">
    <property type="entry name" value="Tyrosine_recombinase_XerCD"/>
</dbReference>
<sequence>MANTRQHQVHEQKLEQLVTSMPFYIVEYVDNKMDTRSPSTLLNYVLDYKLFLEWLIAEGITEVEHIREISLSVLENLKLVEARSFIKFLERRNIPINKKETKKAEKVSINRKISALRSLFKYLTTQTENDEGEPYFYRNVMLKIEVNKVKETLGARASRISTKIFHNDDDARFLNFVKHDYEKELPEKSRKFIYFNRDKERDFAILSLFLGSGIRVNELSNLRLLDLDFEENQIHVLRKGGKKDVVAVSPPSMQDIKDYLTIRPERYNGSTEDMDYVFLTKINNAATPLSNRAIEALVKKYTKAFKSNKSMSPHKLRHTYGTNLMEQSGDIHLLMTQLGHTSTTTAALYTNPEQEKARKAAEQLGERRTNYSEHPQS</sequence>
<dbReference type="Gene3D" id="1.10.150.130">
    <property type="match status" value="1"/>
</dbReference>
<dbReference type="InterPro" id="IPR002104">
    <property type="entry name" value="Integrase_catalytic"/>
</dbReference>
<evidence type="ECO:0000313" key="14">
    <source>
        <dbReference type="Proteomes" id="UP000037146"/>
    </source>
</evidence>
<dbReference type="InterPro" id="IPR044068">
    <property type="entry name" value="CB"/>
</dbReference>
<feature type="region of interest" description="Disordered" evidence="10">
    <location>
        <begin position="350"/>
        <end position="377"/>
    </location>
</feature>
<dbReference type="GO" id="GO:0007059">
    <property type="term" value="P:chromosome segregation"/>
    <property type="evidence" value="ECO:0007669"/>
    <property type="project" value="UniProtKB-KW"/>
</dbReference>
<dbReference type="NCBIfam" id="NF003462">
    <property type="entry name" value="PRK05084.1"/>
    <property type="match status" value="1"/>
</dbReference>
<keyword evidence="6 9" id="KW-0238">DNA-binding</keyword>
<evidence type="ECO:0000313" key="13">
    <source>
        <dbReference type="EMBL" id="KMY42819.1"/>
    </source>
</evidence>
<dbReference type="SUPFAM" id="SSF56349">
    <property type="entry name" value="DNA breaking-rejoining enzymes"/>
    <property type="match status" value="1"/>
</dbReference>